<gene>
    <name evidence="1" type="ORF">NPE20_20215</name>
</gene>
<dbReference type="RefSeq" id="WP_256540500.1">
    <property type="nucleotide sequence ID" value="NZ_JANHOH010000007.1"/>
</dbReference>
<dbReference type="EMBL" id="JANHOH010000007">
    <property type="protein sequence ID" value="MCQ6960316.1"/>
    <property type="molecule type" value="Genomic_DNA"/>
</dbReference>
<keyword evidence="2" id="KW-1185">Reference proteome</keyword>
<evidence type="ECO:0000313" key="2">
    <source>
        <dbReference type="Proteomes" id="UP001204376"/>
    </source>
</evidence>
<evidence type="ECO:0000313" key="1">
    <source>
        <dbReference type="EMBL" id="MCQ6960316.1"/>
    </source>
</evidence>
<reference evidence="1 2" key="1">
    <citation type="submission" date="2022-07" db="EMBL/GenBank/DDBJ databases">
        <title>Mucilaginibacter sp. JC4.</title>
        <authorList>
            <person name="Le V."/>
            <person name="Ko S.-R."/>
            <person name="Ahn C.-Y."/>
            <person name="Oh H.-M."/>
        </authorList>
    </citation>
    <scope>NUCLEOTIDE SEQUENCE [LARGE SCALE GENOMIC DNA]</scope>
    <source>
        <strain evidence="1 2">JC4</strain>
    </source>
</reference>
<proteinExistence type="predicted"/>
<accession>A0ABT1T6Q7</accession>
<name>A0ABT1T6Q7_9SPHI</name>
<dbReference type="Proteomes" id="UP001204376">
    <property type="component" value="Unassembled WGS sequence"/>
</dbReference>
<comment type="caution">
    <text evidence="1">The sequence shown here is derived from an EMBL/GenBank/DDBJ whole genome shotgun (WGS) entry which is preliminary data.</text>
</comment>
<protein>
    <recommendedName>
        <fullName evidence="3">DUF4476 domain-containing protein</fullName>
    </recommendedName>
</protein>
<evidence type="ECO:0008006" key="3">
    <source>
        <dbReference type="Google" id="ProtNLM"/>
    </source>
</evidence>
<organism evidence="1 2">
    <name type="scientific">Mucilaginibacter aquariorum</name>
    <dbReference type="NCBI Taxonomy" id="2967225"/>
    <lineage>
        <taxon>Bacteria</taxon>
        <taxon>Pseudomonadati</taxon>
        <taxon>Bacteroidota</taxon>
        <taxon>Sphingobacteriia</taxon>
        <taxon>Sphingobacteriales</taxon>
        <taxon>Sphingobacteriaceae</taxon>
        <taxon>Mucilaginibacter</taxon>
    </lineage>
</organism>
<sequence>MLIIVTLSGCDSIKKEKFDRRKWDDGDGITFPKRAGMLDDLLATQKLKGLTYKQALYLLRYPQRTGLTDKSLEYEIIRKMDGIDTVYAKSLVLYLNQDSIVSDYKVIEKDNKEKLKLKFEEQNKKK</sequence>